<accession>A0ABV5J710</accession>
<dbReference type="Gene3D" id="1.25.40.10">
    <property type="entry name" value="Tetratricopeptide repeat domain"/>
    <property type="match status" value="2"/>
</dbReference>
<dbReference type="InterPro" id="IPR050498">
    <property type="entry name" value="Ycf3"/>
</dbReference>
<keyword evidence="1" id="KW-0677">Repeat</keyword>
<keyword evidence="5" id="KW-1185">Reference proteome</keyword>
<dbReference type="PANTHER" id="PTHR44858:SF1">
    <property type="entry name" value="UDP-N-ACETYLGLUCOSAMINE--PEPTIDE N-ACETYLGLUCOSAMINYLTRANSFERASE SPINDLY-RELATED"/>
    <property type="match status" value="1"/>
</dbReference>
<evidence type="ECO:0000313" key="5">
    <source>
        <dbReference type="Proteomes" id="UP001589654"/>
    </source>
</evidence>
<evidence type="ECO:0000313" key="4">
    <source>
        <dbReference type="EMBL" id="MFB9212612.1"/>
    </source>
</evidence>
<gene>
    <name evidence="4" type="ORF">ACFFUR_12420</name>
</gene>
<comment type="caution">
    <text evidence="4">The sequence shown here is derived from an EMBL/GenBank/DDBJ whole genome shotgun (WGS) entry which is preliminary data.</text>
</comment>
<evidence type="ECO:0000256" key="3">
    <source>
        <dbReference type="PROSITE-ProRule" id="PRU00339"/>
    </source>
</evidence>
<feature type="repeat" description="TPR" evidence="3">
    <location>
        <begin position="123"/>
        <end position="156"/>
    </location>
</feature>
<keyword evidence="2 3" id="KW-0802">TPR repeat</keyword>
<evidence type="ECO:0000256" key="2">
    <source>
        <dbReference type="ARBA" id="ARBA00022803"/>
    </source>
</evidence>
<dbReference type="SUPFAM" id="SSF48452">
    <property type="entry name" value="TPR-like"/>
    <property type="match status" value="1"/>
</dbReference>
<feature type="repeat" description="TPR" evidence="3">
    <location>
        <begin position="55"/>
        <end position="88"/>
    </location>
</feature>
<dbReference type="Pfam" id="PF13432">
    <property type="entry name" value="TPR_16"/>
    <property type="match status" value="2"/>
</dbReference>
<dbReference type="RefSeq" id="WP_290249322.1">
    <property type="nucleotide sequence ID" value="NZ_JAUFQT010000002.1"/>
</dbReference>
<dbReference type="PROSITE" id="PS50005">
    <property type="entry name" value="TPR"/>
    <property type="match status" value="3"/>
</dbReference>
<proteinExistence type="predicted"/>
<protein>
    <submittedName>
        <fullName evidence="4">Tetratricopeptide repeat protein</fullName>
    </submittedName>
</protein>
<dbReference type="InterPro" id="IPR011990">
    <property type="entry name" value="TPR-like_helical_dom_sf"/>
</dbReference>
<sequence length="200" mass="22371">MLIKQSILGLLLSAALLWGCGKSGNSAGDTLYAEGNYQQAVEAYSEQLKNYPKNEEVLYRRGRAYEELGNLEEAIADFEAAVKLDSKNTKFLLGLSNLYQKQGKHERALLFADRAVEVPGAPATAYFMRARALHQIGSTNEALKEYNNTIKMDQNYGQAFYYRGVLKYATKDRRGACVDLKQAETLGYNPATKAIEKYCQ</sequence>
<dbReference type="SMART" id="SM00028">
    <property type="entry name" value="TPR"/>
    <property type="match status" value="5"/>
</dbReference>
<dbReference type="PROSITE" id="PS50293">
    <property type="entry name" value="TPR_REGION"/>
    <property type="match status" value="1"/>
</dbReference>
<feature type="repeat" description="TPR" evidence="3">
    <location>
        <begin position="21"/>
        <end position="54"/>
    </location>
</feature>
<dbReference type="PANTHER" id="PTHR44858">
    <property type="entry name" value="TETRATRICOPEPTIDE REPEAT PROTEIN 6"/>
    <property type="match status" value="1"/>
</dbReference>
<organism evidence="4 5">
    <name type="scientific">Echinicola jeungdonensis</name>
    <dbReference type="NCBI Taxonomy" id="709343"/>
    <lineage>
        <taxon>Bacteria</taxon>
        <taxon>Pseudomonadati</taxon>
        <taxon>Bacteroidota</taxon>
        <taxon>Cytophagia</taxon>
        <taxon>Cytophagales</taxon>
        <taxon>Cyclobacteriaceae</taxon>
        <taxon>Echinicola</taxon>
    </lineage>
</organism>
<dbReference type="InterPro" id="IPR019734">
    <property type="entry name" value="TPR_rpt"/>
</dbReference>
<reference evidence="4 5" key="1">
    <citation type="submission" date="2024-09" db="EMBL/GenBank/DDBJ databases">
        <authorList>
            <person name="Sun Q."/>
            <person name="Mori K."/>
        </authorList>
    </citation>
    <scope>NUCLEOTIDE SEQUENCE [LARGE SCALE GENOMIC DNA]</scope>
    <source>
        <strain evidence="4 5">CECT 7682</strain>
    </source>
</reference>
<name>A0ABV5J710_9BACT</name>
<dbReference type="EMBL" id="JBHMEW010000062">
    <property type="protein sequence ID" value="MFB9212612.1"/>
    <property type="molecule type" value="Genomic_DNA"/>
</dbReference>
<evidence type="ECO:0000256" key="1">
    <source>
        <dbReference type="ARBA" id="ARBA00022737"/>
    </source>
</evidence>
<dbReference type="Proteomes" id="UP001589654">
    <property type="component" value="Unassembled WGS sequence"/>
</dbReference>